<dbReference type="PANTHER" id="PTHR14030">
    <property type="entry name" value="MITOTIC CHECKPOINT SERINE/THREONINE-PROTEIN KINASE BUB1"/>
    <property type="match status" value="1"/>
</dbReference>
<dbReference type="OrthoDB" id="248495at2759"/>
<keyword evidence="1" id="KW-0175">Coiled coil</keyword>
<evidence type="ECO:0000313" key="3">
    <source>
        <dbReference type="EMBL" id="CAG2248753.1"/>
    </source>
</evidence>
<dbReference type="GO" id="GO:0004672">
    <property type="term" value="F:protein kinase activity"/>
    <property type="evidence" value="ECO:0007669"/>
    <property type="project" value="TreeGrafter"/>
</dbReference>
<evidence type="ECO:0000256" key="1">
    <source>
        <dbReference type="SAM" id="Coils"/>
    </source>
</evidence>
<gene>
    <name evidence="3" type="ORF">MEDL_60588</name>
</gene>
<dbReference type="Proteomes" id="UP000683360">
    <property type="component" value="Unassembled WGS sequence"/>
</dbReference>
<dbReference type="PROSITE" id="PS51489">
    <property type="entry name" value="BUB1_N"/>
    <property type="match status" value="1"/>
</dbReference>
<feature type="domain" description="BUB1 N-terminal" evidence="2">
    <location>
        <begin position="47"/>
        <end position="173"/>
    </location>
</feature>
<dbReference type="GO" id="GO:0007094">
    <property type="term" value="P:mitotic spindle assembly checkpoint signaling"/>
    <property type="evidence" value="ECO:0007669"/>
    <property type="project" value="InterPro"/>
</dbReference>
<sequence>MSEENEWELSKENVQPIRQGRHFSNLSASLQSSEDQLAQIRKEKQQFEDELRTYSGEDPLEVWYRYLVWTEQNCVKGGKENNLEKLLENYLKQFTEEKRYHNDPRYVSAWIRYANMCKDPSDIFNYMFDQKIGNELSCFYESWAWILEQMGNTKKANLIYQRELKKIRTYGPS</sequence>
<keyword evidence="3" id="KW-0418">Kinase</keyword>
<name>A0A8S3UWX3_MYTED</name>
<dbReference type="Gene3D" id="1.25.40.430">
    <property type="match status" value="1"/>
</dbReference>
<dbReference type="AlphaFoldDB" id="A0A8S3UWX3"/>
<dbReference type="GO" id="GO:0051754">
    <property type="term" value="P:meiotic sister chromatid cohesion, centromeric"/>
    <property type="evidence" value="ECO:0007669"/>
    <property type="project" value="TreeGrafter"/>
</dbReference>
<comment type="caution">
    <text evidence="3">The sequence shown here is derived from an EMBL/GenBank/DDBJ whole genome shotgun (WGS) entry which is preliminary data.</text>
</comment>
<keyword evidence="4" id="KW-1185">Reference proteome</keyword>
<dbReference type="SMART" id="SM00777">
    <property type="entry name" value="Mad3_BUB1_I"/>
    <property type="match status" value="1"/>
</dbReference>
<dbReference type="GO" id="GO:0032991">
    <property type="term" value="C:protein-containing complex"/>
    <property type="evidence" value="ECO:0007669"/>
    <property type="project" value="UniProtKB-ARBA"/>
</dbReference>
<dbReference type="InterPro" id="IPR015661">
    <property type="entry name" value="Bub1/Mad3"/>
</dbReference>
<reference evidence="3" key="1">
    <citation type="submission" date="2021-03" db="EMBL/GenBank/DDBJ databases">
        <authorList>
            <person name="Bekaert M."/>
        </authorList>
    </citation>
    <scope>NUCLEOTIDE SEQUENCE</scope>
</reference>
<evidence type="ECO:0000259" key="2">
    <source>
        <dbReference type="PROSITE" id="PS51489"/>
    </source>
</evidence>
<dbReference type="GO" id="GO:0005634">
    <property type="term" value="C:nucleus"/>
    <property type="evidence" value="ECO:0007669"/>
    <property type="project" value="TreeGrafter"/>
</dbReference>
<dbReference type="Pfam" id="PF08311">
    <property type="entry name" value="Mad3_BUB1_I"/>
    <property type="match status" value="1"/>
</dbReference>
<accession>A0A8S3UWX3</accession>
<dbReference type="FunFam" id="1.25.40.430:FF:000003">
    <property type="entry name" value="Checkpoint serine/threonine-protein kinase BUB1"/>
    <property type="match status" value="1"/>
</dbReference>
<dbReference type="EMBL" id="CAJPWZ010002950">
    <property type="protein sequence ID" value="CAG2248753.1"/>
    <property type="molecule type" value="Genomic_DNA"/>
</dbReference>
<proteinExistence type="predicted"/>
<evidence type="ECO:0000313" key="4">
    <source>
        <dbReference type="Proteomes" id="UP000683360"/>
    </source>
</evidence>
<feature type="coiled-coil region" evidence="1">
    <location>
        <begin position="23"/>
        <end position="57"/>
    </location>
</feature>
<protein>
    <submittedName>
        <fullName evidence="3">Mitotic checkpoint serine/threonine-protein kinase BUB1 beta</fullName>
    </submittedName>
</protein>
<organism evidence="3 4">
    <name type="scientific">Mytilus edulis</name>
    <name type="common">Blue mussel</name>
    <dbReference type="NCBI Taxonomy" id="6550"/>
    <lineage>
        <taxon>Eukaryota</taxon>
        <taxon>Metazoa</taxon>
        <taxon>Spiralia</taxon>
        <taxon>Lophotrochozoa</taxon>
        <taxon>Mollusca</taxon>
        <taxon>Bivalvia</taxon>
        <taxon>Autobranchia</taxon>
        <taxon>Pteriomorphia</taxon>
        <taxon>Mytilida</taxon>
        <taxon>Mytiloidea</taxon>
        <taxon>Mytilidae</taxon>
        <taxon>Mytilinae</taxon>
        <taxon>Mytilus</taxon>
    </lineage>
</organism>
<dbReference type="InterPro" id="IPR013212">
    <property type="entry name" value="Mad3/Bub1_I"/>
</dbReference>
<dbReference type="PANTHER" id="PTHR14030:SF4">
    <property type="entry name" value="BUB1 KINASE, ISOFORM A-RELATED"/>
    <property type="match status" value="1"/>
</dbReference>
<keyword evidence="3" id="KW-0808">Transferase</keyword>